<proteinExistence type="predicted"/>
<dbReference type="AlphaFoldDB" id="A0A317D740"/>
<sequence length="270" mass="29401">MTTRATPVLTGLAAGWKKLYKSAVISGIVGDTRHAKRGGYHISIEDQVNRSDYSVTRPDDKAPPGAWPRDCAAAIDMNLSLADMKVCHARLCAVWRNRANDPRAKYINAHNGWDGNGNPGRYDWYAGSVSTATDDHEWHVHLEIRRRYVNDPKAAEAVLSILRGESLADFQGDDMALDTKTPIYEKGPSERQALADLHYAQFKGNQVSVEQQALARIESLLAQLAGKDFTDEPAIVAGVLAGLDPTAIAAAIPTTLAKQVADELTARLAE</sequence>
<comment type="caution">
    <text evidence="1">The sequence shown here is derived from an EMBL/GenBank/DDBJ whole genome shotgun (WGS) entry which is preliminary data.</text>
</comment>
<dbReference type="EMBL" id="QGKR01000196">
    <property type="protein sequence ID" value="PWR08563.1"/>
    <property type="molecule type" value="Genomic_DNA"/>
</dbReference>
<protein>
    <submittedName>
        <fullName evidence="1">Uncharacterized protein</fullName>
    </submittedName>
</protein>
<dbReference type="RefSeq" id="WP_109818062.1">
    <property type="nucleotide sequence ID" value="NZ_QGKR01000196.1"/>
</dbReference>
<reference evidence="1 2" key="1">
    <citation type="submission" date="2018-05" db="EMBL/GenBank/DDBJ databases">
        <title>Micromonospora atacamensis sp. nov., a novel actinobacteria isolated from high altitude Atacama Desert soil.</title>
        <authorList>
            <person name="Carro L."/>
            <person name="Golinska P."/>
            <person name="Klenk H.-P."/>
            <person name="Goodfellow M."/>
        </authorList>
    </citation>
    <scope>NUCLEOTIDE SEQUENCE [LARGE SCALE GENOMIC DNA]</scope>
    <source>
        <strain evidence="1 2">5R2A7</strain>
    </source>
</reference>
<name>A0A317D740_9ACTN</name>
<evidence type="ECO:0000313" key="2">
    <source>
        <dbReference type="Proteomes" id="UP000245410"/>
    </source>
</evidence>
<dbReference type="OrthoDB" id="3298408at2"/>
<evidence type="ECO:0000313" key="1">
    <source>
        <dbReference type="EMBL" id="PWR08563.1"/>
    </source>
</evidence>
<dbReference type="Proteomes" id="UP000245410">
    <property type="component" value="Unassembled WGS sequence"/>
</dbReference>
<accession>A0A317D740</accession>
<gene>
    <name evidence="1" type="ORF">DKT68_15210</name>
</gene>
<keyword evidence="2" id="KW-1185">Reference proteome</keyword>
<organism evidence="1 2">
    <name type="scientific">Micromonospora acroterricola</name>
    <dbReference type="NCBI Taxonomy" id="2202421"/>
    <lineage>
        <taxon>Bacteria</taxon>
        <taxon>Bacillati</taxon>
        <taxon>Actinomycetota</taxon>
        <taxon>Actinomycetes</taxon>
        <taxon>Micromonosporales</taxon>
        <taxon>Micromonosporaceae</taxon>
        <taxon>Micromonospora</taxon>
    </lineage>
</organism>